<gene>
    <name evidence="2" type="ORF">Cni_G19546</name>
</gene>
<organism evidence="2 3">
    <name type="scientific">Canna indica</name>
    <name type="common">Indian-shot</name>
    <dbReference type="NCBI Taxonomy" id="4628"/>
    <lineage>
        <taxon>Eukaryota</taxon>
        <taxon>Viridiplantae</taxon>
        <taxon>Streptophyta</taxon>
        <taxon>Embryophyta</taxon>
        <taxon>Tracheophyta</taxon>
        <taxon>Spermatophyta</taxon>
        <taxon>Magnoliopsida</taxon>
        <taxon>Liliopsida</taxon>
        <taxon>Zingiberales</taxon>
        <taxon>Cannaceae</taxon>
        <taxon>Canna</taxon>
    </lineage>
</organism>
<feature type="transmembrane region" description="Helical" evidence="1">
    <location>
        <begin position="92"/>
        <end position="112"/>
    </location>
</feature>
<keyword evidence="1" id="KW-0812">Transmembrane</keyword>
<name>A0AAQ3KRU7_9LILI</name>
<sequence length="145" mass="15696">MSERSRKRGNSSQFSAQAVSAATALIDKLGGIAVKDTSATGPPQVVPESPASCVLRLQSFGLDAHVNNHVINCLIKNPNARSFFVALDDEGAVAWFVYFSFYIIYVLVNYILKNSTAAVIDSDPLLITFHLFFRKAGEGISDGPE</sequence>
<evidence type="ECO:0000313" key="3">
    <source>
        <dbReference type="Proteomes" id="UP001327560"/>
    </source>
</evidence>
<evidence type="ECO:0000256" key="1">
    <source>
        <dbReference type="SAM" id="Phobius"/>
    </source>
</evidence>
<accession>A0AAQ3KRU7</accession>
<keyword evidence="1" id="KW-1133">Transmembrane helix</keyword>
<protein>
    <submittedName>
        <fullName evidence="2">Uncharacterized protein</fullName>
    </submittedName>
</protein>
<reference evidence="2 3" key="1">
    <citation type="submission" date="2023-10" db="EMBL/GenBank/DDBJ databases">
        <title>Chromosome-scale genome assembly provides insights into flower coloration mechanisms of Canna indica.</title>
        <authorList>
            <person name="Li C."/>
        </authorList>
    </citation>
    <scope>NUCLEOTIDE SEQUENCE [LARGE SCALE GENOMIC DNA]</scope>
    <source>
        <tissue evidence="2">Flower</tissue>
    </source>
</reference>
<evidence type="ECO:0000313" key="2">
    <source>
        <dbReference type="EMBL" id="WOL10787.1"/>
    </source>
</evidence>
<keyword evidence="1" id="KW-0472">Membrane</keyword>
<proteinExistence type="predicted"/>
<dbReference type="Proteomes" id="UP001327560">
    <property type="component" value="Chromosome 6"/>
</dbReference>
<dbReference type="EMBL" id="CP136895">
    <property type="protein sequence ID" value="WOL10787.1"/>
    <property type="molecule type" value="Genomic_DNA"/>
</dbReference>
<dbReference type="AlphaFoldDB" id="A0AAQ3KRU7"/>
<keyword evidence="3" id="KW-1185">Reference proteome</keyword>